<reference evidence="2 3" key="1">
    <citation type="journal article" date="2019" name="Int. J. Syst. Evol. Microbiol.">
        <title>The Global Catalogue of Microorganisms (GCM) 10K type strain sequencing project: providing services to taxonomists for standard genome sequencing and annotation.</title>
        <authorList>
            <consortium name="The Broad Institute Genomics Platform"/>
            <consortium name="The Broad Institute Genome Sequencing Center for Infectious Disease"/>
            <person name="Wu L."/>
            <person name="Ma J."/>
        </authorList>
    </citation>
    <scope>NUCLEOTIDE SEQUENCE [LARGE SCALE GENOMIC DNA]</scope>
    <source>
        <strain evidence="2 3">JCM 13850</strain>
    </source>
</reference>
<dbReference type="EMBL" id="BAAAMR010000135">
    <property type="protein sequence ID" value="GAA2166343.1"/>
    <property type="molecule type" value="Genomic_DNA"/>
</dbReference>
<protein>
    <recommendedName>
        <fullName evidence="4">Transposase</fullName>
    </recommendedName>
</protein>
<keyword evidence="3" id="KW-1185">Reference proteome</keyword>
<organism evidence="2 3">
    <name type="scientific">Actinomadura napierensis</name>
    <dbReference type="NCBI Taxonomy" id="267854"/>
    <lineage>
        <taxon>Bacteria</taxon>
        <taxon>Bacillati</taxon>
        <taxon>Actinomycetota</taxon>
        <taxon>Actinomycetes</taxon>
        <taxon>Streptosporangiales</taxon>
        <taxon>Thermomonosporaceae</taxon>
        <taxon>Actinomadura</taxon>
    </lineage>
</organism>
<gene>
    <name evidence="2" type="ORF">GCM10009727_85830</name>
</gene>
<evidence type="ECO:0000256" key="1">
    <source>
        <dbReference type="SAM" id="MobiDB-lite"/>
    </source>
</evidence>
<feature type="region of interest" description="Disordered" evidence="1">
    <location>
        <begin position="1"/>
        <end position="24"/>
    </location>
</feature>
<dbReference type="Proteomes" id="UP001501020">
    <property type="component" value="Unassembled WGS sequence"/>
</dbReference>
<evidence type="ECO:0008006" key="4">
    <source>
        <dbReference type="Google" id="ProtNLM"/>
    </source>
</evidence>
<name>A0ABN3AGZ2_9ACTN</name>
<evidence type="ECO:0000313" key="3">
    <source>
        <dbReference type="Proteomes" id="UP001501020"/>
    </source>
</evidence>
<accession>A0ABN3AGZ2</accession>
<comment type="caution">
    <text evidence="2">The sequence shown here is derived from an EMBL/GenBank/DDBJ whole genome shotgun (WGS) entry which is preliminary data.</text>
</comment>
<proteinExistence type="predicted"/>
<sequence length="81" mass="8475">MPSVCGGSSRPGTRPASAWKRNAAAAPRRMDRLIMLCSKDSRTWLGPDALDPRAARPPLVGFGGEVQVAGGSGAMRNRDPG</sequence>
<evidence type="ECO:0000313" key="2">
    <source>
        <dbReference type="EMBL" id="GAA2166343.1"/>
    </source>
</evidence>